<evidence type="ECO:0000259" key="8">
    <source>
        <dbReference type="PROSITE" id="PS50850"/>
    </source>
</evidence>
<gene>
    <name evidence="9" type="ORF">H9851_04775</name>
</gene>
<evidence type="ECO:0000256" key="2">
    <source>
        <dbReference type="ARBA" id="ARBA00022448"/>
    </source>
</evidence>
<dbReference type="PROSITE" id="PS50850">
    <property type="entry name" value="MFS"/>
    <property type="match status" value="1"/>
</dbReference>
<accession>A0A9D2AVF6</accession>
<feature type="transmembrane region" description="Helical" evidence="7">
    <location>
        <begin position="303"/>
        <end position="320"/>
    </location>
</feature>
<dbReference type="AlphaFoldDB" id="A0A9D2AVF6"/>
<dbReference type="GO" id="GO:0015293">
    <property type="term" value="F:symporter activity"/>
    <property type="evidence" value="ECO:0007669"/>
    <property type="project" value="InterPro"/>
</dbReference>
<keyword evidence="4 7" id="KW-1133">Transmembrane helix</keyword>
<evidence type="ECO:0000256" key="5">
    <source>
        <dbReference type="ARBA" id="ARBA00023136"/>
    </source>
</evidence>
<feature type="transmembrane region" description="Helical" evidence="7">
    <location>
        <begin position="340"/>
        <end position="361"/>
    </location>
</feature>
<evidence type="ECO:0000313" key="9">
    <source>
        <dbReference type="EMBL" id="HIX50576.1"/>
    </source>
</evidence>
<reference evidence="9" key="1">
    <citation type="journal article" date="2021" name="PeerJ">
        <title>Extensive microbial diversity within the chicken gut microbiome revealed by metagenomics and culture.</title>
        <authorList>
            <person name="Gilroy R."/>
            <person name="Ravi A."/>
            <person name="Getino M."/>
            <person name="Pursley I."/>
            <person name="Horton D.L."/>
            <person name="Alikhan N.F."/>
            <person name="Baker D."/>
            <person name="Gharbi K."/>
            <person name="Hall N."/>
            <person name="Watson M."/>
            <person name="Adriaenssens E.M."/>
            <person name="Foster-Nyarko E."/>
            <person name="Jarju S."/>
            <person name="Secka A."/>
            <person name="Antonio M."/>
            <person name="Oren A."/>
            <person name="Chaudhuri R.R."/>
            <person name="La Ragione R."/>
            <person name="Hildebrand F."/>
            <person name="Pallen M.J."/>
        </authorList>
    </citation>
    <scope>NUCLEOTIDE SEQUENCE</scope>
    <source>
        <strain evidence="9">2189</strain>
    </source>
</reference>
<dbReference type="InterPro" id="IPR020846">
    <property type="entry name" value="MFS_dom"/>
</dbReference>
<comment type="subcellular location">
    <subcellularLocation>
        <location evidence="1">Cell membrane</location>
        <topology evidence="1">Multi-pass membrane protein</topology>
    </subcellularLocation>
</comment>
<proteinExistence type="predicted"/>
<feature type="coiled-coil region" evidence="6">
    <location>
        <begin position="526"/>
        <end position="582"/>
    </location>
</feature>
<feature type="transmembrane region" description="Helical" evidence="7">
    <location>
        <begin position="373"/>
        <end position="393"/>
    </location>
</feature>
<sequence length="583" mass="63183">MSNGTNTETKKGFFDRAAMRSRVRSANVKLPEAAIGYLVGPFCGLLANCVFGSFLVTYFRNVLFEPYGTWTSEVVGTETIWTLTLPAGIEAFLTIFPILSAILIVAGNLVVGQIIERTRTRAGKARPWILLSAVTVAVASVLMFIQPIDNAVFKMIWLTIAYNLFYAVAFPLYNTANSAMVPVSTRNGKQRGLLASFVNMATLGGAGAGSIVFPSIIALFTIGFPGPEHSNLPNSNGYLILFIIIGVLTFLGCLLQYYFTRERVTEEAMAQEAIKQQDKAGEQKAAPALSMGKQAKALFSDKFFIVVIIFYFLYQMAGGIKNGSIQPFTLALADIWGIGGPWAMTILGIVGAVPMAVAILFVGPLCNKFGKQIVVLIGMALGAAGGVLAGIFYENFYVVAVGVAIKCLGSAPAGYMILAMIADVLDHGEAKNGFRCDGLAMSIYSSIMIASSPIATGIVSGLLGAFGDVDGSTVSYIWIETVAYALAAVVMIFFAVEKYLTKDRQTILDRQKAEAEAAGVEWIPPEERLRLEEEESDRMAEEARKEELRALCEKKGLNYEEEEAKYQAKQEAKRQKAEAKKKK</sequence>
<organism evidence="9 10">
    <name type="scientific">Candidatus Borkfalkia faecavium</name>
    <dbReference type="NCBI Taxonomy" id="2838508"/>
    <lineage>
        <taxon>Bacteria</taxon>
        <taxon>Bacillati</taxon>
        <taxon>Bacillota</taxon>
        <taxon>Clostridia</taxon>
        <taxon>Christensenellales</taxon>
        <taxon>Christensenellaceae</taxon>
        <taxon>Candidatus Borkfalkia</taxon>
    </lineage>
</organism>
<dbReference type="Gene3D" id="1.20.1250.20">
    <property type="entry name" value="MFS general substrate transporter like domains"/>
    <property type="match status" value="2"/>
</dbReference>
<feature type="transmembrane region" description="Helical" evidence="7">
    <location>
        <begin position="91"/>
        <end position="115"/>
    </location>
</feature>
<evidence type="ECO:0000256" key="6">
    <source>
        <dbReference type="SAM" id="Coils"/>
    </source>
</evidence>
<dbReference type="PANTHER" id="PTHR11328:SF24">
    <property type="entry name" value="MAJOR FACILITATOR SUPERFAMILY (MFS) PROFILE DOMAIN-CONTAINING PROTEIN"/>
    <property type="match status" value="1"/>
</dbReference>
<comment type="caution">
    <text evidence="9">The sequence shown here is derived from an EMBL/GenBank/DDBJ whole genome shotgun (WGS) entry which is preliminary data.</text>
</comment>
<dbReference type="EMBL" id="DXEW01000025">
    <property type="protein sequence ID" value="HIX50576.1"/>
    <property type="molecule type" value="Genomic_DNA"/>
</dbReference>
<evidence type="ECO:0000256" key="3">
    <source>
        <dbReference type="ARBA" id="ARBA00022692"/>
    </source>
</evidence>
<dbReference type="GO" id="GO:0005886">
    <property type="term" value="C:plasma membrane"/>
    <property type="evidence" value="ECO:0007669"/>
    <property type="project" value="UniProtKB-SubCell"/>
</dbReference>
<feature type="domain" description="Major facilitator superfamily (MFS) profile" evidence="8">
    <location>
        <begin position="45"/>
        <end position="499"/>
    </location>
</feature>
<dbReference type="InterPro" id="IPR036259">
    <property type="entry name" value="MFS_trans_sf"/>
</dbReference>
<evidence type="ECO:0000313" key="10">
    <source>
        <dbReference type="Proteomes" id="UP000886847"/>
    </source>
</evidence>
<feature type="transmembrane region" description="Helical" evidence="7">
    <location>
        <begin position="237"/>
        <end position="259"/>
    </location>
</feature>
<feature type="transmembrane region" description="Helical" evidence="7">
    <location>
        <begin position="34"/>
        <end position="59"/>
    </location>
</feature>
<keyword evidence="6" id="KW-0175">Coiled coil</keyword>
<keyword evidence="3 7" id="KW-0812">Transmembrane</keyword>
<dbReference type="InterPro" id="IPR039672">
    <property type="entry name" value="MFS_2"/>
</dbReference>
<feature type="transmembrane region" description="Helical" evidence="7">
    <location>
        <begin position="443"/>
        <end position="463"/>
    </location>
</feature>
<name>A0A9D2AVF6_9FIRM</name>
<reference evidence="9" key="2">
    <citation type="submission" date="2021-04" db="EMBL/GenBank/DDBJ databases">
        <authorList>
            <person name="Gilroy R."/>
        </authorList>
    </citation>
    <scope>NUCLEOTIDE SEQUENCE</scope>
    <source>
        <strain evidence="9">2189</strain>
    </source>
</reference>
<evidence type="ECO:0000256" key="7">
    <source>
        <dbReference type="SAM" id="Phobius"/>
    </source>
</evidence>
<protein>
    <submittedName>
        <fullName evidence="9">MFS transporter</fullName>
    </submittedName>
</protein>
<evidence type="ECO:0000256" key="1">
    <source>
        <dbReference type="ARBA" id="ARBA00004651"/>
    </source>
</evidence>
<keyword evidence="2" id="KW-0813">Transport</keyword>
<feature type="transmembrane region" description="Helical" evidence="7">
    <location>
        <begin position="399"/>
        <end position="422"/>
    </location>
</feature>
<dbReference type="PANTHER" id="PTHR11328">
    <property type="entry name" value="MAJOR FACILITATOR SUPERFAMILY DOMAIN-CONTAINING PROTEIN"/>
    <property type="match status" value="1"/>
</dbReference>
<feature type="transmembrane region" description="Helical" evidence="7">
    <location>
        <begin position="475"/>
        <end position="496"/>
    </location>
</feature>
<evidence type="ECO:0000256" key="4">
    <source>
        <dbReference type="ARBA" id="ARBA00022989"/>
    </source>
</evidence>
<feature type="transmembrane region" description="Helical" evidence="7">
    <location>
        <begin position="151"/>
        <end position="173"/>
    </location>
</feature>
<keyword evidence="5 7" id="KW-0472">Membrane</keyword>
<feature type="transmembrane region" description="Helical" evidence="7">
    <location>
        <begin position="193"/>
        <end position="217"/>
    </location>
</feature>
<dbReference type="GO" id="GO:0008643">
    <property type="term" value="P:carbohydrate transport"/>
    <property type="evidence" value="ECO:0007669"/>
    <property type="project" value="InterPro"/>
</dbReference>
<dbReference type="Proteomes" id="UP000886847">
    <property type="component" value="Unassembled WGS sequence"/>
</dbReference>
<dbReference type="SUPFAM" id="SSF103473">
    <property type="entry name" value="MFS general substrate transporter"/>
    <property type="match status" value="1"/>
</dbReference>
<dbReference type="Pfam" id="PF13347">
    <property type="entry name" value="MFS_2"/>
    <property type="match status" value="1"/>
</dbReference>
<feature type="transmembrane region" description="Helical" evidence="7">
    <location>
        <begin position="127"/>
        <end position="145"/>
    </location>
</feature>